<dbReference type="Proteomes" id="UP000775213">
    <property type="component" value="Unassembled WGS sequence"/>
</dbReference>
<feature type="compositionally biased region" description="Polar residues" evidence="1">
    <location>
        <begin position="119"/>
        <end position="130"/>
    </location>
</feature>
<gene>
    <name evidence="3" type="ORF">IEQ34_021715</name>
</gene>
<dbReference type="EMBL" id="JAGFBR010000018">
    <property type="protein sequence ID" value="KAH0451023.1"/>
    <property type="molecule type" value="Genomic_DNA"/>
</dbReference>
<dbReference type="GO" id="GO:0006353">
    <property type="term" value="P:DNA-templated transcription termination"/>
    <property type="evidence" value="ECO:0007669"/>
    <property type="project" value="InterPro"/>
</dbReference>
<protein>
    <recommendedName>
        <fullName evidence="2">Rho termination factor-like N-terminal domain-containing protein</fullName>
    </recommendedName>
</protein>
<feature type="domain" description="Rho termination factor-like N-terminal" evidence="2">
    <location>
        <begin position="211"/>
        <end position="243"/>
    </location>
</feature>
<dbReference type="PANTHER" id="PTHR34449:SF2">
    <property type="entry name" value="RHO TERMINATION FACTOR"/>
    <property type="match status" value="1"/>
</dbReference>
<comment type="caution">
    <text evidence="3">The sequence shown here is derived from an EMBL/GenBank/DDBJ whole genome shotgun (WGS) entry which is preliminary data.</text>
</comment>
<dbReference type="InterPro" id="IPR011112">
    <property type="entry name" value="Rho-like_N"/>
</dbReference>
<reference evidence="3 4" key="1">
    <citation type="journal article" date="2021" name="Hortic Res">
        <title>Chromosome-scale assembly of the Dendrobium chrysotoxum genome enhances the understanding of orchid evolution.</title>
        <authorList>
            <person name="Zhang Y."/>
            <person name="Zhang G.Q."/>
            <person name="Zhang D."/>
            <person name="Liu X.D."/>
            <person name="Xu X.Y."/>
            <person name="Sun W.H."/>
            <person name="Yu X."/>
            <person name="Zhu X."/>
            <person name="Wang Z.W."/>
            <person name="Zhao X."/>
            <person name="Zhong W.Y."/>
            <person name="Chen H."/>
            <person name="Yin W.L."/>
            <person name="Huang T."/>
            <person name="Niu S.C."/>
            <person name="Liu Z.J."/>
        </authorList>
    </citation>
    <scope>NUCLEOTIDE SEQUENCE [LARGE SCALE GENOMIC DNA]</scope>
    <source>
        <strain evidence="3">Lindl</strain>
    </source>
</reference>
<dbReference type="AlphaFoldDB" id="A0AAV7G6M9"/>
<evidence type="ECO:0000256" key="1">
    <source>
        <dbReference type="SAM" id="MobiDB-lite"/>
    </source>
</evidence>
<feature type="region of interest" description="Disordered" evidence="1">
    <location>
        <begin position="47"/>
        <end position="86"/>
    </location>
</feature>
<evidence type="ECO:0000313" key="4">
    <source>
        <dbReference type="Proteomes" id="UP000775213"/>
    </source>
</evidence>
<sequence length="278" mass="31869">MQAVLLANGGLRSILHVFFPAKSSIQEKNCRFISALPLHRGQLQWPNSTIIRSEGSRRRRPQQRRVSSNKPREGGSDELKRRSKSPDNEEILALFRRIQSSISKEGEAKVRRRRHEITDSASPQRNPTRGRTNDKGRRRDSGLEDSAALEDSKTQRPLSKFVRRSPIPVALPSDEQSLLNKEDELEKAQELEGTEENKAGSEVFEMQKIDDMKVSELKELARGKGIKGFSRLKKGELLQLLKERLKPVENLNSFHFLLKWAENPDLLTDDPPKRHRQD</sequence>
<accession>A0AAV7G6M9</accession>
<evidence type="ECO:0000259" key="2">
    <source>
        <dbReference type="Pfam" id="PF07498"/>
    </source>
</evidence>
<evidence type="ECO:0000313" key="3">
    <source>
        <dbReference type="EMBL" id="KAH0451023.1"/>
    </source>
</evidence>
<organism evidence="3 4">
    <name type="scientific">Dendrobium chrysotoxum</name>
    <name type="common">Orchid</name>
    <dbReference type="NCBI Taxonomy" id="161865"/>
    <lineage>
        <taxon>Eukaryota</taxon>
        <taxon>Viridiplantae</taxon>
        <taxon>Streptophyta</taxon>
        <taxon>Embryophyta</taxon>
        <taxon>Tracheophyta</taxon>
        <taxon>Spermatophyta</taxon>
        <taxon>Magnoliopsida</taxon>
        <taxon>Liliopsida</taxon>
        <taxon>Asparagales</taxon>
        <taxon>Orchidaceae</taxon>
        <taxon>Epidendroideae</taxon>
        <taxon>Malaxideae</taxon>
        <taxon>Dendrobiinae</taxon>
        <taxon>Dendrobium</taxon>
    </lineage>
</organism>
<feature type="compositionally biased region" description="Basic and acidic residues" evidence="1">
    <location>
        <begin position="70"/>
        <end position="86"/>
    </location>
</feature>
<feature type="compositionally biased region" description="Basic and acidic residues" evidence="1">
    <location>
        <begin position="131"/>
        <end position="142"/>
    </location>
</feature>
<keyword evidence="4" id="KW-1185">Reference proteome</keyword>
<feature type="region of interest" description="Disordered" evidence="1">
    <location>
        <begin position="104"/>
        <end position="175"/>
    </location>
</feature>
<proteinExistence type="predicted"/>
<dbReference type="Pfam" id="PF07498">
    <property type="entry name" value="Rho_N"/>
    <property type="match status" value="1"/>
</dbReference>
<name>A0AAV7G6M9_DENCH</name>
<dbReference type="PANTHER" id="PTHR34449">
    <property type="entry name" value="RHO TERMINATION FACTOR"/>
    <property type="match status" value="1"/>
</dbReference>